<dbReference type="InterPro" id="IPR028943">
    <property type="entry name" value="ZorC_EH_Signature_dom"/>
</dbReference>
<reference evidence="2 3" key="1">
    <citation type="submission" date="2021-03" db="EMBL/GenBank/DDBJ databases">
        <title>novel species in genus Cellulomonas.</title>
        <authorList>
            <person name="Zhang G."/>
        </authorList>
    </citation>
    <scope>NUCLEOTIDE SEQUENCE [LARGE SCALE GENOMIC DNA]</scope>
    <source>
        <strain evidence="3">zg-ZUI188</strain>
    </source>
</reference>
<dbReference type="Proteomes" id="UP000678317">
    <property type="component" value="Unassembled WGS sequence"/>
</dbReference>
<proteinExistence type="predicted"/>
<evidence type="ECO:0000313" key="2">
    <source>
        <dbReference type="EMBL" id="MBO3084750.1"/>
    </source>
</evidence>
<evidence type="ECO:0000259" key="1">
    <source>
        <dbReference type="Pfam" id="PF15611"/>
    </source>
</evidence>
<feature type="domain" description="Zorya protein ZorC EH" evidence="1">
    <location>
        <begin position="119"/>
        <end position="472"/>
    </location>
</feature>
<dbReference type="Pfam" id="PF15611">
    <property type="entry name" value="EH_Signature"/>
    <property type="match status" value="1"/>
</dbReference>
<name>A0ABS3SG71_9CELL</name>
<keyword evidence="3" id="KW-1185">Reference proteome</keyword>
<accession>A0ABS3SG71</accession>
<dbReference type="RefSeq" id="WP_208289411.1">
    <property type="nucleotide sequence ID" value="NZ_CP074404.1"/>
</dbReference>
<organism evidence="2 3">
    <name type="scientific">Cellulomonas fengjieae</name>
    <dbReference type="NCBI Taxonomy" id="2819978"/>
    <lineage>
        <taxon>Bacteria</taxon>
        <taxon>Bacillati</taxon>
        <taxon>Actinomycetota</taxon>
        <taxon>Actinomycetes</taxon>
        <taxon>Micrococcales</taxon>
        <taxon>Cellulomonadaceae</taxon>
        <taxon>Cellulomonas</taxon>
    </lineage>
</organism>
<protein>
    <recommendedName>
        <fullName evidence="1">Zorya protein ZorC EH domain-containing protein</fullName>
    </recommendedName>
</protein>
<comment type="caution">
    <text evidence="2">The sequence shown here is derived from an EMBL/GenBank/DDBJ whole genome shotgun (WGS) entry which is preliminary data.</text>
</comment>
<sequence>MRTTLLDLPAPSLTLPPWSRAVHTTWSRRAERASALSRGAGTGRHFEVLLSEARSLLEAGDTDRIVGRAGDRRFLRAVLTVWNDDADLARRTMVPSLLGAMRPSGGYSRLTTITAAVLLFEHFDTLDEWHHGLFDALCTFVRDAVATQTVRRTSDLVEVLRSCDALLLEREGPRRLADHLVTVRSEPVLWFKENHLGSYADSRLGRVIRDAFYLAWIAAVDAERGEHRYLRHITSEVVARQRSETTDADGRYFGHHVLEALTAKQTRHPSASWLEAVLAIGGDPRMRETDEWQRWWPGVSSSGLTRATRWMQGVNLTAFLDGVEAYARNTYNSDMQRMLERRRRFLTGLYEQDRIDDVRLILGDDIRTWIRRNVPAAAQGDISRLSDTDRQETAVIYVECDTFSLVEGSHNFKLHVYAGGQLPELSDRRTTSFSAGELRIAIPNRFQRTHGEANFDAFAHDIAGAWLRKALDFLRSRGVRLDERALMTAPDYTELAIRRARIF</sequence>
<dbReference type="EMBL" id="JAGFBM010000003">
    <property type="protein sequence ID" value="MBO3084750.1"/>
    <property type="molecule type" value="Genomic_DNA"/>
</dbReference>
<evidence type="ECO:0000313" key="3">
    <source>
        <dbReference type="Proteomes" id="UP000678317"/>
    </source>
</evidence>
<gene>
    <name evidence="2" type="ORF">J4035_08870</name>
</gene>